<organism evidence="4 5">
    <name type="scientific">Crotalaria pallida</name>
    <name type="common">Smooth rattlebox</name>
    <name type="synonym">Crotalaria striata</name>
    <dbReference type="NCBI Taxonomy" id="3830"/>
    <lineage>
        <taxon>Eukaryota</taxon>
        <taxon>Viridiplantae</taxon>
        <taxon>Streptophyta</taxon>
        <taxon>Embryophyta</taxon>
        <taxon>Tracheophyta</taxon>
        <taxon>Spermatophyta</taxon>
        <taxon>Magnoliopsida</taxon>
        <taxon>eudicotyledons</taxon>
        <taxon>Gunneridae</taxon>
        <taxon>Pentapetalae</taxon>
        <taxon>rosids</taxon>
        <taxon>fabids</taxon>
        <taxon>Fabales</taxon>
        <taxon>Fabaceae</taxon>
        <taxon>Papilionoideae</taxon>
        <taxon>50 kb inversion clade</taxon>
        <taxon>genistoids sensu lato</taxon>
        <taxon>core genistoids</taxon>
        <taxon>Crotalarieae</taxon>
        <taxon>Crotalaria</taxon>
    </lineage>
</organism>
<dbReference type="GO" id="GO:0003723">
    <property type="term" value="F:RNA binding"/>
    <property type="evidence" value="ECO:0007669"/>
    <property type="project" value="InterPro"/>
</dbReference>
<dbReference type="AlphaFoldDB" id="A0AAN9F5D6"/>
<name>A0AAN9F5D6_CROPI</name>
<dbReference type="Gene3D" id="1.25.40.10">
    <property type="entry name" value="Tetratricopeptide repeat domain"/>
    <property type="match status" value="1"/>
</dbReference>
<dbReference type="InterPro" id="IPR011990">
    <property type="entry name" value="TPR-like_helical_dom_sf"/>
</dbReference>
<dbReference type="Pfam" id="PF01535">
    <property type="entry name" value="PPR"/>
    <property type="match status" value="3"/>
</dbReference>
<dbReference type="PROSITE" id="PS51375">
    <property type="entry name" value="PPR"/>
    <property type="match status" value="1"/>
</dbReference>
<keyword evidence="1" id="KW-0677">Repeat</keyword>
<sequence>MGSQRNVFVASALIDMYSKGGYIDTAQCVLDHTSKKNSVLWTSVIMGCAQCGRGSEALELFDCLWSEQDFVPDHICFIVVLTACNHTRFLDKGEEYFNKMRTNYELSPDIDQYACLLDLYDRNGNMRKARDLIEQMPCDPNYVIWSSFLSSCNIHGDVELGREAAEQLIKLEPWTQHHHHLAPGTLNPHPSPNPPHHSHQVRSPHHSPNRAHVLHRITPWDSPP</sequence>
<dbReference type="GO" id="GO:0009451">
    <property type="term" value="P:RNA modification"/>
    <property type="evidence" value="ECO:0007669"/>
    <property type="project" value="InterPro"/>
</dbReference>
<feature type="repeat" description="PPR" evidence="2">
    <location>
        <begin position="37"/>
        <end position="72"/>
    </location>
</feature>
<feature type="compositionally biased region" description="Basic residues" evidence="3">
    <location>
        <begin position="196"/>
        <end position="215"/>
    </location>
</feature>
<dbReference type="InterPro" id="IPR002885">
    <property type="entry name" value="PPR_rpt"/>
</dbReference>
<evidence type="ECO:0008006" key="6">
    <source>
        <dbReference type="Google" id="ProtNLM"/>
    </source>
</evidence>
<comment type="caution">
    <text evidence="4">The sequence shown here is derived from an EMBL/GenBank/DDBJ whole genome shotgun (WGS) entry which is preliminary data.</text>
</comment>
<protein>
    <recommendedName>
        <fullName evidence="6">Pentatricopeptide repeat protein</fullName>
    </recommendedName>
</protein>
<evidence type="ECO:0000256" key="3">
    <source>
        <dbReference type="SAM" id="MobiDB-lite"/>
    </source>
</evidence>
<proteinExistence type="predicted"/>
<feature type="region of interest" description="Disordered" evidence="3">
    <location>
        <begin position="179"/>
        <end position="224"/>
    </location>
</feature>
<dbReference type="GO" id="GO:0099402">
    <property type="term" value="P:plant organ development"/>
    <property type="evidence" value="ECO:0007669"/>
    <property type="project" value="UniProtKB-ARBA"/>
</dbReference>
<dbReference type="EMBL" id="JAYWIO010000004">
    <property type="protein sequence ID" value="KAK7267688.1"/>
    <property type="molecule type" value="Genomic_DNA"/>
</dbReference>
<evidence type="ECO:0000256" key="2">
    <source>
        <dbReference type="PROSITE-ProRule" id="PRU00708"/>
    </source>
</evidence>
<dbReference type="NCBIfam" id="TIGR00756">
    <property type="entry name" value="PPR"/>
    <property type="match status" value="1"/>
</dbReference>
<dbReference type="PANTHER" id="PTHR47926">
    <property type="entry name" value="PENTATRICOPEPTIDE REPEAT-CONTAINING PROTEIN"/>
    <property type="match status" value="1"/>
</dbReference>
<evidence type="ECO:0000313" key="5">
    <source>
        <dbReference type="Proteomes" id="UP001372338"/>
    </source>
</evidence>
<accession>A0AAN9F5D6</accession>
<keyword evidence="5" id="KW-1185">Reference proteome</keyword>
<evidence type="ECO:0000256" key="1">
    <source>
        <dbReference type="ARBA" id="ARBA00022737"/>
    </source>
</evidence>
<dbReference type="InterPro" id="IPR046960">
    <property type="entry name" value="PPR_At4g14850-like_plant"/>
</dbReference>
<reference evidence="4 5" key="1">
    <citation type="submission" date="2024-01" db="EMBL/GenBank/DDBJ databases">
        <title>The genomes of 5 underutilized Papilionoideae crops provide insights into root nodulation and disease resistanc.</title>
        <authorList>
            <person name="Yuan L."/>
        </authorList>
    </citation>
    <scope>NUCLEOTIDE SEQUENCE [LARGE SCALE GENOMIC DNA]</scope>
    <source>
        <strain evidence="4">ZHUSHIDOU_FW_LH</strain>
        <tissue evidence="4">Leaf</tissue>
    </source>
</reference>
<gene>
    <name evidence="4" type="ORF">RIF29_20366</name>
</gene>
<evidence type="ECO:0000313" key="4">
    <source>
        <dbReference type="EMBL" id="KAK7267688.1"/>
    </source>
</evidence>
<dbReference type="Proteomes" id="UP001372338">
    <property type="component" value="Unassembled WGS sequence"/>
</dbReference>
<dbReference type="FunFam" id="1.25.40.10:FF:000158">
    <property type="entry name" value="pentatricopeptide repeat-containing protein At2g33680"/>
    <property type="match status" value="1"/>
</dbReference>